<dbReference type="FunFam" id="1.10.220.20:FF:000001">
    <property type="entry name" value="IQ motif and SEC7 domain-containing protein 1"/>
    <property type="match status" value="1"/>
</dbReference>
<evidence type="ECO:0000313" key="9">
    <source>
        <dbReference type="EMBL" id="KAK0162194.1"/>
    </source>
</evidence>
<dbReference type="Pfam" id="PF16453">
    <property type="entry name" value="IQ_SEC7_PH"/>
    <property type="match status" value="1"/>
</dbReference>
<keyword evidence="4" id="KW-0597">Phosphoprotein</keyword>
<comment type="subcellular location">
    <subcellularLocation>
        <location evidence="1">Cytoplasm</location>
    </subcellularLocation>
</comment>
<feature type="compositionally biased region" description="Polar residues" evidence="7">
    <location>
        <begin position="375"/>
        <end position="396"/>
    </location>
</feature>
<comment type="similarity">
    <text evidence="2">Belongs to the BRAG family.</text>
</comment>
<dbReference type="InterPro" id="IPR000904">
    <property type="entry name" value="Sec7_dom"/>
</dbReference>
<keyword evidence="5 6" id="KW-0175">Coiled coil</keyword>
<dbReference type="Gene3D" id="2.30.29.30">
    <property type="entry name" value="Pleckstrin-homology domain (PH domain)/Phosphotyrosine-binding domain (PTB)"/>
    <property type="match status" value="1"/>
</dbReference>
<reference evidence="9" key="2">
    <citation type="submission" date="2023-03" db="EMBL/GenBank/DDBJ databases">
        <authorList>
            <person name="Inwood S.N."/>
            <person name="Skelly J.G."/>
            <person name="Guhlin J."/>
            <person name="Harrop T.W.R."/>
            <person name="Goldson S.G."/>
            <person name="Dearden P.K."/>
        </authorList>
    </citation>
    <scope>NUCLEOTIDE SEQUENCE</scope>
    <source>
        <strain evidence="9">Lincoln</strain>
        <tissue evidence="9">Whole body</tissue>
    </source>
</reference>
<dbReference type="AlphaFoldDB" id="A0AA39F3C8"/>
<organism evidence="9 10">
    <name type="scientific">Microctonus hyperodae</name>
    <name type="common">Parasitoid wasp</name>
    <dbReference type="NCBI Taxonomy" id="165561"/>
    <lineage>
        <taxon>Eukaryota</taxon>
        <taxon>Metazoa</taxon>
        <taxon>Ecdysozoa</taxon>
        <taxon>Arthropoda</taxon>
        <taxon>Hexapoda</taxon>
        <taxon>Insecta</taxon>
        <taxon>Pterygota</taxon>
        <taxon>Neoptera</taxon>
        <taxon>Endopterygota</taxon>
        <taxon>Hymenoptera</taxon>
        <taxon>Apocrita</taxon>
        <taxon>Ichneumonoidea</taxon>
        <taxon>Braconidae</taxon>
        <taxon>Euphorinae</taxon>
        <taxon>Microctonus</taxon>
    </lineage>
</organism>
<dbReference type="GO" id="GO:0005737">
    <property type="term" value="C:cytoplasm"/>
    <property type="evidence" value="ECO:0007669"/>
    <property type="project" value="UniProtKB-SubCell"/>
</dbReference>
<evidence type="ECO:0000256" key="7">
    <source>
        <dbReference type="SAM" id="MobiDB-lite"/>
    </source>
</evidence>
<dbReference type="SUPFAM" id="SSF48425">
    <property type="entry name" value="Sec7 domain"/>
    <property type="match status" value="1"/>
</dbReference>
<feature type="compositionally biased region" description="Low complexity" evidence="7">
    <location>
        <begin position="1"/>
        <end position="19"/>
    </location>
</feature>
<dbReference type="InterPro" id="IPR011993">
    <property type="entry name" value="PH-like_dom_sf"/>
</dbReference>
<dbReference type="SUPFAM" id="SSF50729">
    <property type="entry name" value="PH domain-like"/>
    <property type="match status" value="1"/>
</dbReference>
<proteinExistence type="inferred from homology"/>
<dbReference type="Proteomes" id="UP001168972">
    <property type="component" value="Unassembled WGS sequence"/>
</dbReference>
<dbReference type="PANTHER" id="PTHR10663:SF342">
    <property type="entry name" value="FI21420P1"/>
    <property type="match status" value="1"/>
</dbReference>
<dbReference type="PANTHER" id="PTHR10663">
    <property type="entry name" value="GUANYL-NUCLEOTIDE EXCHANGE FACTOR"/>
    <property type="match status" value="1"/>
</dbReference>
<evidence type="ECO:0000256" key="6">
    <source>
        <dbReference type="SAM" id="Coils"/>
    </source>
</evidence>
<dbReference type="EMBL" id="JAQQBR010001834">
    <property type="protein sequence ID" value="KAK0162194.1"/>
    <property type="molecule type" value="Genomic_DNA"/>
</dbReference>
<dbReference type="Gene3D" id="1.10.220.20">
    <property type="match status" value="1"/>
</dbReference>
<dbReference type="CDD" id="cd00171">
    <property type="entry name" value="Sec7"/>
    <property type="match status" value="1"/>
</dbReference>
<dbReference type="GO" id="GO:0030036">
    <property type="term" value="P:actin cytoskeleton organization"/>
    <property type="evidence" value="ECO:0007669"/>
    <property type="project" value="TreeGrafter"/>
</dbReference>
<keyword evidence="10" id="KW-1185">Reference proteome</keyword>
<feature type="domain" description="SEC7" evidence="8">
    <location>
        <begin position="450"/>
        <end position="636"/>
    </location>
</feature>
<comment type="caution">
    <text evidence="9">The sequence shown here is derived from an EMBL/GenBank/DDBJ whole genome shotgun (WGS) entry which is preliminary data.</text>
</comment>
<dbReference type="GO" id="GO:0005085">
    <property type="term" value="F:guanyl-nucleotide exchange factor activity"/>
    <property type="evidence" value="ECO:0007669"/>
    <property type="project" value="InterPro"/>
</dbReference>
<dbReference type="Gene3D" id="1.10.1000.11">
    <property type="entry name" value="Arf Nucleotide-binding Site Opener,domain 2"/>
    <property type="match status" value="1"/>
</dbReference>
<name>A0AA39F3C8_MICHY</name>
<feature type="compositionally biased region" description="Polar residues" evidence="7">
    <location>
        <begin position="348"/>
        <end position="360"/>
    </location>
</feature>
<dbReference type="FunFam" id="1.10.1000.11:FF:000009">
    <property type="entry name" value="IQ motif and SEC7 domain-containing protein"/>
    <property type="match status" value="1"/>
</dbReference>
<evidence type="ECO:0000256" key="3">
    <source>
        <dbReference type="ARBA" id="ARBA00022490"/>
    </source>
</evidence>
<dbReference type="Pfam" id="PF01369">
    <property type="entry name" value="Sec7"/>
    <property type="match status" value="1"/>
</dbReference>
<evidence type="ECO:0000256" key="2">
    <source>
        <dbReference type="ARBA" id="ARBA00006248"/>
    </source>
</evidence>
<evidence type="ECO:0000256" key="1">
    <source>
        <dbReference type="ARBA" id="ARBA00004496"/>
    </source>
</evidence>
<reference evidence="9" key="1">
    <citation type="journal article" date="2023" name="bioRxiv">
        <title>Scaffold-level genome assemblies of two parasitoid biocontrol wasps reveal the parthenogenesis mechanism and an associated novel virus.</title>
        <authorList>
            <person name="Inwood S."/>
            <person name="Skelly J."/>
            <person name="Guhlin J."/>
            <person name="Harrop T."/>
            <person name="Goldson S."/>
            <person name="Dearden P."/>
        </authorList>
    </citation>
    <scope>NUCLEOTIDE SEQUENCE</scope>
    <source>
        <strain evidence="9">Lincoln</strain>
        <tissue evidence="9">Whole body</tissue>
    </source>
</reference>
<dbReference type="InterPro" id="IPR033742">
    <property type="entry name" value="IQSEC_PH"/>
</dbReference>
<feature type="coiled-coil region" evidence="6">
    <location>
        <begin position="35"/>
        <end position="69"/>
    </location>
</feature>
<dbReference type="InterPro" id="IPR023394">
    <property type="entry name" value="Sec7_C_sf"/>
</dbReference>
<dbReference type="GO" id="GO:0032012">
    <property type="term" value="P:regulation of ARF protein signal transduction"/>
    <property type="evidence" value="ECO:0007669"/>
    <property type="project" value="InterPro"/>
</dbReference>
<gene>
    <name evidence="9" type="ORF">PV327_008548</name>
</gene>
<accession>A0AA39F3C8</accession>
<sequence length="939" mass="105964">MSATTTSSVVEQSTESSSSRHLINNHDHEEVETLLDEKNRLIARQYAEIERLQRELSEVIGERDALICDVSKFKFELEMGDLKRLHDDSFPQKIDRPIHNTSLGQAHGGSTHGVYSSGSQTSLSTSYITGQSYIQGQNYGHSPYPTQTMQVSYPHSGYNQPQSYGTMVQGYGGQPQSGYQQAHHKKGTIRNGDVLKRCRLQAAGYELSQDLLDKQIEMLERKYGGVKARNAALTIQRAFRRYTLLKKFAAITAMAKAEKRLSRNIQENAERTSIIPDHERIVYHNQIYIQQTPSSQTSNRPVPIRSMSLRERRYAENSAMPRSQSGRCEMQMMSHQINIGHQHPGYNLHQSGRHTPSLTPSPCGRHQQPPPSPCWDTSSQESGSSIHYYNPQSSSPEHQDCSHTTENNSLINTGKDLSHSHASSGYQLPLMDHTDLTIPQASYKVSETVRKRQYRVGLNLFNKKPERGITYLIRRGFLENSPQGVAKFLITRKGLSKQMIGEYLGNLQNSFNMAVLECFSHELDLAGMQVDVALRKFQAYFRMPGEAQKIERLMEVFSQRYCQCNPDVISRLRSPDTVFVLAFAIIMLNTDLHTPNLKPERKMRMDDFVKNLRGIDDCGDIDKDILVGIYERVKTNEFKPGSDHVTQVMKVQATIVGKKPNMALPHRRLVCYCRLYEIPDIHKKERPGVHQREVFLFNDLLVVTKILSKKKSSVTYTFRQSFPLCGMVVTLFEVPHYPYGIRLSQRVDGKVLVTFNARNEHDRCKFAEDLRESISEMDEMETLRIETELERQKSSRGARGSSENRDSGVADVEVCPCPGPCSERSEVTDLDPQLKRSALSNSLLDIHEQFAGEKPQRRGSVGSLDSGMSISFQSTSASSMSQGIKHPGQMHPVHPGATIPGGGKGLAQQPSFLGGLFAKRERKLSQCEDNGPYSRTTEV</sequence>
<dbReference type="InterPro" id="IPR035999">
    <property type="entry name" value="Sec7_dom_sf"/>
</dbReference>
<feature type="region of interest" description="Disordered" evidence="7">
    <location>
        <begin position="1"/>
        <end position="29"/>
    </location>
</feature>
<feature type="region of interest" description="Disordered" evidence="7">
    <location>
        <begin position="340"/>
        <end position="408"/>
    </location>
</feature>
<dbReference type="SMART" id="SM00222">
    <property type="entry name" value="Sec7"/>
    <property type="match status" value="1"/>
</dbReference>
<evidence type="ECO:0000259" key="8">
    <source>
        <dbReference type="PROSITE" id="PS50190"/>
    </source>
</evidence>
<feature type="region of interest" description="Disordered" evidence="7">
    <location>
        <begin position="787"/>
        <end position="811"/>
    </location>
</feature>
<keyword evidence="3" id="KW-0963">Cytoplasm</keyword>
<protein>
    <recommendedName>
        <fullName evidence="8">SEC7 domain-containing protein</fullName>
    </recommendedName>
</protein>
<evidence type="ECO:0000256" key="5">
    <source>
        <dbReference type="ARBA" id="ARBA00023054"/>
    </source>
</evidence>
<evidence type="ECO:0000313" key="10">
    <source>
        <dbReference type="Proteomes" id="UP001168972"/>
    </source>
</evidence>
<dbReference type="PROSITE" id="PS50190">
    <property type="entry name" value="SEC7"/>
    <property type="match status" value="1"/>
</dbReference>
<dbReference type="FunFam" id="2.30.29.30:FF:000004">
    <property type="entry name" value="IQ motif and SEC7 domain-containing protein 1"/>
    <property type="match status" value="1"/>
</dbReference>
<evidence type="ECO:0000256" key="4">
    <source>
        <dbReference type="ARBA" id="ARBA00022553"/>
    </source>
</evidence>
<dbReference type="CDD" id="cd13318">
    <property type="entry name" value="PH_IQSEC"/>
    <property type="match status" value="1"/>
</dbReference>